<dbReference type="GO" id="GO:0032259">
    <property type="term" value="P:methylation"/>
    <property type="evidence" value="ECO:0007669"/>
    <property type="project" value="UniProtKB-KW"/>
</dbReference>
<dbReference type="GO" id="GO:0008757">
    <property type="term" value="F:S-adenosylmethionine-dependent methyltransferase activity"/>
    <property type="evidence" value="ECO:0007669"/>
    <property type="project" value="InterPro"/>
</dbReference>
<keyword evidence="3" id="KW-1185">Reference proteome</keyword>
<dbReference type="AlphaFoldDB" id="A0AAD1SPD9"/>
<keyword evidence="2" id="KW-0489">Methyltransferase</keyword>
<dbReference type="InterPro" id="IPR029063">
    <property type="entry name" value="SAM-dependent_MTases_sf"/>
</dbReference>
<keyword evidence="2" id="KW-0808">Transferase</keyword>
<dbReference type="Pfam" id="PF08241">
    <property type="entry name" value="Methyltransf_11"/>
    <property type="match status" value="1"/>
</dbReference>
<organism evidence="2 3">
    <name type="scientific">Pelobates cultripes</name>
    <name type="common">Western spadefoot toad</name>
    <dbReference type="NCBI Taxonomy" id="61616"/>
    <lineage>
        <taxon>Eukaryota</taxon>
        <taxon>Metazoa</taxon>
        <taxon>Chordata</taxon>
        <taxon>Craniata</taxon>
        <taxon>Vertebrata</taxon>
        <taxon>Euteleostomi</taxon>
        <taxon>Amphibia</taxon>
        <taxon>Batrachia</taxon>
        <taxon>Anura</taxon>
        <taxon>Pelobatoidea</taxon>
        <taxon>Pelobatidae</taxon>
        <taxon>Pelobates</taxon>
    </lineage>
</organism>
<dbReference type="EMBL" id="OW240918">
    <property type="protein sequence ID" value="CAH2306386.1"/>
    <property type="molecule type" value="Genomic_DNA"/>
</dbReference>
<dbReference type="SUPFAM" id="SSF53335">
    <property type="entry name" value="S-adenosyl-L-methionine-dependent methyltransferases"/>
    <property type="match status" value="1"/>
</dbReference>
<dbReference type="Gene3D" id="3.40.50.150">
    <property type="entry name" value="Vaccinia Virus protein VP39"/>
    <property type="match status" value="1"/>
</dbReference>
<dbReference type="InterPro" id="IPR051052">
    <property type="entry name" value="Diverse_substrate_MTase"/>
</dbReference>
<dbReference type="EMBL" id="OW240918">
    <property type="protein sequence ID" value="CAH2306384.1"/>
    <property type="molecule type" value="Genomic_DNA"/>
</dbReference>
<dbReference type="PANTHER" id="PTHR44942">
    <property type="entry name" value="METHYLTRANSF_11 DOMAIN-CONTAINING PROTEIN"/>
    <property type="match status" value="1"/>
</dbReference>
<reference evidence="2" key="1">
    <citation type="submission" date="2022-03" db="EMBL/GenBank/DDBJ databases">
        <authorList>
            <person name="Alioto T."/>
            <person name="Alioto T."/>
            <person name="Gomez Garrido J."/>
        </authorList>
    </citation>
    <scope>NUCLEOTIDE SEQUENCE</scope>
</reference>
<dbReference type="CDD" id="cd02440">
    <property type="entry name" value="AdoMet_MTases"/>
    <property type="match status" value="1"/>
</dbReference>
<gene>
    <name evidence="2" type="ORF">PECUL_23A051258</name>
</gene>
<accession>A0AAD1SPD9</accession>
<sequence>MLLAATYKAADLLCGNYSSTKITQILRHQEEDPELRMTDHLFKSKTFSSVYQQYMVPVSSDVMNLIFSYLKEKKSKPYDTAVDVGCGTGRYTLPLAAYFKKVIGVDISESQLEEAKQFCSSVNVTFQVAAAENLPLEDASVDLVNAGLAAHWFNVEKFVHEAVRVLKPNGCLAVHAFVPIYKLQDGHNDAALNVVMKQYLDKMSEFKYKNNNIMHHQYEEVFNAIPLKDKKWVTDIPVVFEMTVEEIIGFFQSIYMYQEFLKHDKNEAIRFLMHLEQRFRDILGDGYESALIKVHIKHYCVLACKSS</sequence>
<dbReference type="EMBL" id="OW240918">
    <property type="protein sequence ID" value="CAH2306383.1"/>
    <property type="molecule type" value="Genomic_DNA"/>
</dbReference>
<dbReference type="Proteomes" id="UP001295444">
    <property type="component" value="Chromosome 07"/>
</dbReference>
<dbReference type="PANTHER" id="PTHR44942:SF11">
    <property type="entry name" value="METHYLTRANSFERASE DDB_G0268948"/>
    <property type="match status" value="1"/>
</dbReference>
<proteinExistence type="predicted"/>
<evidence type="ECO:0000313" key="2">
    <source>
        <dbReference type="EMBL" id="CAH2306386.1"/>
    </source>
</evidence>
<protein>
    <submittedName>
        <fullName evidence="2">Methyltransferase DDB_G0268948 isoform X2</fullName>
    </submittedName>
</protein>
<evidence type="ECO:0000259" key="1">
    <source>
        <dbReference type="Pfam" id="PF08241"/>
    </source>
</evidence>
<evidence type="ECO:0000313" key="3">
    <source>
        <dbReference type="Proteomes" id="UP001295444"/>
    </source>
</evidence>
<feature type="domain" description="Methyltransferase type 11" evidence="1">
    <location>
        <begin position="82"/>
        <end position="173"/>
    </location>
</feature>
<dbReference type="InterPro" id="IPR013216">
    <property type="entry name" value="Methyltransf_11"/>
</dbReference>
<dbReference type="EMBL" id="OW240918">
    <property type="protein sequence ID" value="CAH2306385.1"/>
    <property type="molecule type" value="Genomic_DNA"/>
</dbReference>
<name>A0AAD1SPD9_PELCU</name>